<evidence type="ECO:0000256" key="1">
    <source>
        <dbReference type="ARBA" id="ARBA00001936"/>
    </source>
</evidence>
<protein>
    <submittedName>
        <fullName evidence="8">BQ2448_3676 protein</fullName>
    </submittedName>
</protein>
<dbReference type="STRING" id="269621.A0A238FGA6"/>
<comment type="cofactor">
    <cofactor evidence="1">
        <name>Mn(2+)</name>
        <dbReference type="ChEBI" id="CHEBI:29035"/>
    </cofactor>
</comment>
<name>A0A238FGA6_9BASI</name>
<dbReference type="InterPro" id="IPR001131">
    <property type="entry name" value="Peptidase_M24B_aminopep-P_CS"/>
</dbReference>
<evidence type="ECO:0000313" key="9">
    <source>
        <dbReference type="Proteomes" id="UP000198372"/>
    </source>
</evidence>
<dbReference type="CDD" id="cd01087">
    <property type="entry name" value="Prolidase"/>
    <property type="match status" value="1"/>
</dbReference>
<dbReference type="PANTHER" id="PTHR43226:SF1">
    <property type="entry name" value="XAA-PRO DIPEPTIDASE"/>
    <property type="match status" value="1"/>
</dbReference>
<dbReference type="PANTHER" id="PTHR43226">
    <property type="entry name" value="XAA-PRO AMINOPEPTIDASE 3"/>
    <property type="match status" value="1"/>
</dbReference>
<dbReference type="Gene3D" id="3.40.350.10">
    <property type="entry name" value="Creatinase/prolidase N-terminal domain"/>
    <property type="match status" value="1"/>
</dbReference>
<organism evidence="8 9">
    <name type="scientific">Microbotryum intermedium</name>
    <dbReference type="NCBI Taxonomy" id="269621"/>
    <lineage>
        <taxon>Eukaryota</taxon>
        <taxon>Fungi</taxon>
        <taxon>Dikarya</taxon>
        <taxon>Basidiomycota</taxon>
        <taxon>Pucciniomycotina</taxon>
        <taxon>Microbotryomycetes</taxon>
        <taxon>Microbotryales</taxon>
        <taxon>Microbotryaceae</taxon>
        <taxon>Microbotryum</taxon>
    </lineage>
</organism>
<dbReference type="EMBL" id="FMSP01000006">
    <property type="protein sequence ID" value="SCV70914.1"/>
    <property type="molecule type" value="Genomic_DNA"/>
</dbReference>
<keyword evidence="4" id="KW-0378">Hydrolase</keyword>
<accession>A0A238FGA6</accession>
<reference evidence="9" key="1">
    <citation type="submission" date="2016-09" db="EMBL/GenBank/DDBJ databases">
        <authorList>
            <person name="Jeantristanb JTB J.-T."/>
            <person name="Ricardo R."/>
        </authorList>
    </citation>
    <scope>NUCLEOTIDE SEQUENCE [LARGE SCALE GENOMIC DNA]</scope>
</reference>
<dbReference type="PROSITE" id="PS00491">
    <property type="entry name" value="PROLINE_PEPTIDASE"/>
    <property type="match status" value="1"/>
</dbReference>
<dbReference type="SUPFAM" id="SSF53092">
    <property type="entry name" value="Creatinase/prolidase N-terminal domain"/>
    <property type="match status" value="1"/>
</dbReference>
<gene>
    <name evidence="8" type="ORF">BQ2448_3676</name>
</gene>
<evidence type="ECO:0000256" key="2">
    <source>
        <dbReference type="ARBA" id="ARBA00008766"/>
    </source>
</evidence>
<dbReference type="Pfam" id="PF05195">
    <property type="entry name" value="AMP_N"/>
    <property type="match status" value="1"/>
</dbReference>
<proteinExistence type="inferred from homology"/>
<keyword evidence="5" id="KW-0464">Manganese</keyword>
<dbReference type="OrthoDB" id="10261878at2759"/>
<dbReference type="Proteomes" id="UP000198372">
    <property type="component" value="Unassembled WGS sequence"/>
</dbReference>
<dbReference type="GO" id="GO:0070006">
    <property type="term" value="F:metalloaminopeptidase activity"/>
    <property type="evidence" value="ECO:0007669"/>
    <property type="project" value="InterPro"/>
</dbReference>
<dbReference type="SMART" id="SM01011">
    <property type="entry name" value="AMP_N"/>
    <property type="match status" value="1"/>
</dbReference>
<evidence type="ECO:0000256" key="3">
    <source>
        <dbReference type="ARBA" id="ARBA00022723"/>
    </source>
</evidence>
<dbReference type="InterPro" id="IPR036005">
    <property type="entry name" value="Creatinase/aminopeptidase-like"/>
</dbReference>
<dbReference type="Pfam" id="PF00557">
    <property type="entry name" value="Peptidase_M24"/>
    <property type="match status" value="1"/>
</dbReference>
<dbReference type="InterPro" id="IPR007865">
    <property type="entry name" value="Aminopep_P_N"/>
</dbReference>
<keyword evidence="9" id="KW-1185">Reference proteome</keyword>
<feature type="domain" description="Aminopeptidase P N-terminal" evidence="7">
    <location>
        <begin position="4"/>
        <end position="176"/>
    </location>
</feature>
<dbReference type="InterPro" id="IPR052433">
    <property type="entry name" value="X-Pro_dipept-like"/>
</dbReference>
<evidence type="ECO:0000256" key="5">
    <source>
        <dbReference type="ARBA" id="ARBA00023211"/>
    </source>
</evidence>
<sequence length="494" mass="54119">MPASPSAAFPLNHAHLLLRRLLKLNPQASSVPALHYIYLAGETVQSRHDTDRELPFRQESNFAWLSGACDVPGSALTIKYEHQGGGGGGIELDEDKVETKLHLPAINPDEVMWCGLPPSPEDLSTSLNFTSIEQGWTPISLFPPQSHLKTFIHHLPWTRPPTSLVARINGPTSTSEFLIKALHEARRNKTSQEIEWMKKASEITAGAHLAVMKGIGRGEIKDENHAEAVFVGHCRKEGAVHQAYTPIMGSGERAGTLHYVANAQPFPDTQPGSLILVDAGAEYNCYAADVTRCTPIGNGGKFTKECKEIYELVLDMQMAAFEMVKPGASYEDIQLKMHEVATKGLLRLGLFKSSSSSSSASEDETIHSILGSGLTTAFYPHGVGHLLGMDVHDVGGLPEGKSKHPLMKYLRLRVPLEEGFVVTIEPGVYFNTFLQKDWKNSPFVNWDKVDQYAYVGGVRIEDNLLITKDGFENLTPSSLPKTVAEIEAVTTSKA</sequence>
<evidence type="ECO:0000256" key="6">
    <source>
        <dbReference type="RuleBase" id="RU000590"/>
    </source>
</evidence>
<evidence type="ECO:0000313" key="8">
    <source>
        <dbReference type="EMBL" id="SCV70914.1"/>
    </source>
</evidence>
<comment type="similarity">
    <text evidence="2 6">Belongs to the peptidase M24B family.</text>
</comment>
<keyword evidence="3 6" id="KW-0479">Metal-binding</keyword>
<dbReference type="InterPro" id="IPR029149">
    <property type="entry name" value="Creatin/AminoP/Spt16_N"/>
</dbReference>
<dbReference type="AlphaFoldDB" id="A0A238FGA6"/>
<dbReference type="InterPro" id="IPR000994">
    <property type="entry name" value="Pept_M24"/>
</dbReference>
<dbReference type="Gene3D" id="3.90.230.10">
    <property type="entry name" value="Creatinase/methionine aminopeptidase superfamily"/>
    <property type="match status" value="1"/>
</dbReference>
<dbReference type="GO" id="GO:0030145">
    <property type="term" value="F:manganese ion binding"/>
    <property type="evidence" value="ECO:0007669"/>
    <property type="project" value="InterPro"/>
</dbReference>
<dbReference type="GO" id="GO:0006508">
    <property type="term" value="P:proteolysis"/>
    <property type="evidence" value="ECO:0007669"/>
    <property type="project" value="TreeGrafter"/>
</dbReference>
<evidence type="ECO:0000256" key="4">
    <source>
        <dbReference type="ARBA" id="ARBA00022801"/>
    </source>
</evidence>
<evidence type="ECO:0000259" key="7">
    <source>
        <dbReference type="SMART" id="SM01011"/>
    </source>
</evidence>
<dbReference type="SUPFAM" id="SSF55920">
    <property type="entry name" value="Creatinase/aminopeptidase"/>
    <property type="match status" value="1"/>
</dbReference>